<proteinExistence type="inferred from homology"/>
<dbReference type="RefSeq" id="WP_177145291.1">
    <property type="nucleotide sequence ID" value="NZ_JACAPU010000033.1"/>
</dbReference>
<dbReference type="PROSITE" id="PS00166">
    <property type="entry name" value="ENOYL_COA_HYDRATASE"/>
    <property type="match status" value="1"/>
</dbReference>
<comment type="caution">
    <text evidence="2">The sequence shown here is derived from an EMBL/GenBank/DDBJ whole genome shotgun (WGS) entry which is preliminary data.</text>
</comment>
<evidence type="ECO:0000313" key="2">
    <source>
        <dbReference type="EMBL" id="NWB49799.1"/>
    </source>
</evidence>
<dbReference type="InterPro" id="IPR029045">
    <property type="entry name" value="ClpP/crotonase-like_dom_sf"/>
</dbReference>
<evidence type="ECO:0000313" key="3">
    <source>
        <dbReference type="Proteomes" id="UP000582981"/>
    </source>
</evidence>
<accession>A0A7Y8BN49</accession>
<dbReference type="EMBL" id="JACAPU010000033">
    <property type="protein sequence ID" value="NWB49799.1"/>
    <property type="molecule type" value="Genomic_DNA"/>
</dbReference>
<dbReference type="InterPro" id="IPR001753">
    <property type="entry name" value="Enoyl-CoA_hydra/iso"/>
</dbReference>
<dbReference type="AlphaFoldDB" id="A0A7Y8BN49"/>
<dbReference type="InterPro" id="IPR018376">
    <property type="entry name" value="Enoyl-CoA_hyd/isom_CS"/>
</dbReference>
<dbReference type="Proteomes" id="UP000582981">
    <property type="component" value="Unassembled WGS sequence"/>
</dbReference>
<dbReference type="SUPFAM" id="SSF52096">
    <property type="entry name" value="ClpP/crotonase"/>
    <property type="match status" value="1"/>
</dbReference>
<dbReference type="GO" id="GO:0016853">
    <property type="term" value="F:isomerase activity"/>
    <property type="evidence" value="ECO:0007669"/>
    <property type="project" value="UniProtKB-KW"/>
</dbReference>
<dbReference type="PANTHER" id="PTHR43459:SF1">
    <property type="entry name" value="EG:BACN32G11.4 PROTEIN"/>
    <property type="match status" value="1"/>
</dbReference>
<name>A0A7Y8BN49_9PSED</name>
<dbReference type="Pfam" id="PF00378">
    <property type="entry name" value="ECH_1"/>
    <property type="match status" value="1"/>
</dbReference>
<gene>
    <name evidence="2" type="ORF">HX829_25265</name>
</gene>
<reference evidence="2 3" key="1">
    <citation type="submission" date="2020-04" db="EMBL/GenBank/DDBJ databases">
        <title>Molecular characterization of pseudomonads from Agaricus bisporus reveal novel blotch 2 pathogens in Western Europe.</title>
        <authorList>
            <person name="Taparia T."/>
            <person name="Krijger M."/>
            <person name="Haynes E."/>
            <person name="Elpinstone J.G."/>
            <person name="Noble R."/>
            <person name="Van Der Wolf J."/>
        </authorList>
    </citation>
    <scope>NUCLEOTIDE SEQUENCE [LARGE SCALE GENOMIC DNA]</scope>
    <source>
        <strain evidence="2 3">F1001</strain>
    </source>
</reference>
<dbReference type="Gene3D" id="3.90.226.10">
    <property type="entry name" value="2-enoyl-CoA Hydratase, Chain A, domain 1"/>
    <property type="match status" value="1"/>
</dbReference>
<comment type="similarity">
    <text evidence="1">Belongs to the enoyl-CoA hydratase/isomerase family.</text>
</comment>
<dbReference type="CDD" id="cd06558">
    <property type="entry name" value="crotonase-like"/>
    <property type="match status" value="1"/>
</dbReference>
<keyword evidence="2" id="KW-0413">Isomerase</keyword>
<sequence>MATSFTQFKIAQPGPGYWRVTFSNPPINLINPETILELPTLVGLIESDKDLRVVVFDSAHADFFFSRYDLARAAETPVAPGPTGLPAWIDLTTRLSQASAVSIALIRGRTRGGGSEFSLACDMRFASIEKAILGQPEVPAGVLPGGGAIERLPALAGRARALEIILGGDDFDALTAERYGWINRALPDAELDAFVDQLARRIASFDGQALGEAKHLVNRHSLPEPSDLLESMQTFLKATTWPSTQARGVKIRERAVGLGLEFELRMGHHLGNV</sequence>
<evidence type="ECO:0000256" key="1">
    <source>
        <dbReference type="RuleBase" id="RU003707"/>
    </source>
</evidence>
<protein>
    <submittedName>
        <fullName evidence="2">Enoyl-CoA hydratase/isomerase family protein</fullName>
    </submittedName>
</protein>
<organism evidence="2 3">
    <name type="scientific">Pseudomonas gingeri</name>
    <dbReference type="NCBI Taxonomy" id="117681"/>
    <lineage>
        <taxon>Bacteria</taxon>
        <taxon>Pseudomonadati</taxon>
        <taxon>Pseudomonadota</taxon>
        <taxon>Gammaproteobacteria</taxon>
        <taxon>Pseudomonadales</taxon>
        <taxon>Pseudomonadaceae</taxon>
        <taxon>Pseudomonas</taxon>
    </lineage>
</organism>
<dbReference type="PANTHER" id="PTHR43459">
    <property type="entry name" value="ENOYL-COA HYDRATASE"/>
    <property type="match status" value="1"/>
</dbReference>